<reference evidence="2 3" key="1">
    <citation type="journal article" date="2011" name="J. Bacteriol.">
        <title>Genome sequence of strain IMCC3088, a proteorhodopsin-containing marine bacterium belonging to the OM60/NOR5 clade.</title>
        <authorList>
            <person name="Jang Y."/>
            <person name="Oh H.M."/>
            <person name="Kang I."/>
            <person name="Lee K."/>
            <person name="Yang S.J."/>
            <person name="Cho J.C."/>
        </authorList>
    </citation>
    <scope>NUCLEOTIDE SEQUENCE [LARGE SCALE GENOMIC DNA]</scope>
    <source>
        <strain evidence="2 3">IMCC3088</strain>
    </source>
</reference>
<dbReference type="Proteomes" id="UP000005615">
    <property type="component" value="Unassembled WGS sequence"/>
</dbReference>
<dbReference type="STRING" id="2518989.IMCC3088_1691"/>
<dbReference type="PROSITE" id="PS00397">
    <property type="entry name" value="RECOMBINASES_1"/>
    <property type="match status" value="1"/>
</dbReference>
<proteinExistence type="predicted"/>
<organism evidence="2 3">
    <name type="scientific">Aequoribacter fuscus</name>
    <dbReference type="NCBI Taxonomy" id="2518989"/>
    <lineage>
        <taxon>Bacteria</taxon>
        <taxon>Pseudomonadati</taxon>
        <taxon>Pseudomonadota</taxon>
        <taxon>Gammaproteobacteria</taxon>
        <taxon>Cellvibrionales</taxon>
        <taxon>Halieaceae</taxon>
        <taxon>Aequoribacter</taxon>
    </lineage>
</organism>
<evidence type="ECO:0008006" key="4">
    <source>
        <dbReference type="Google" id="ProtNLM"/>
    </source>
</evidence>
<dbReference type="EMBL" id="AEIG01000048">
    <property type="protein sequence ID" value="EGG29497.1"/>
    <property type="molecule type" value="Genomic_DNA"/>
</dbReference>
<gene>
    <name evidence="2" type="ORF">IMCC3088_1691</name>
</gene>
<feature type="active site" description="O-(5'-phospho-DNA)-serine intermediate" evidence="1">
    <location>
        <position position="17"/>
    </location>
</feature>
<keyword evidence="3" id="KW-1185">Reference proteome</keyword>
<dbReference type="GO" id="GO:0000150">
    <property type="term" value="F:DNA strand exchange activity"/>
    <property type="evidence" value="ECO:0007669"/>
    <property type="project" value="InterPro"/>
</dbReference>
<name>F3L2C4_9GAMM</name>
<accession>F3L2C4</accession>
<evidence type="ECO:0000313" key="3">
    <source>
        <dbReference type="Proteomes" id="UP000005615"/>
    </source>
</evidence>
<sequence>MNEVLMANKAIGYVRVSTVHQNVDRQPKGSHLDNVFEEKIPAKLRIVLNCKRC</sequence>
<comment type="caution">
    <text evidence="2">The sequence shown here is derived from an EMBL/GenBank/DDBJ whole genome shotgun (WGS) entry which is preliminary data.</text>
</comment>
<evidence type="ECO:0000256" key="1">
    <source>
        <dbReference type="PROSITE-ProRule" id="PRU10137"/>
    </source>
</evidence>
<dbReference type="InterPro" id="IPR006118">
    <property type="entry name" value="Recombinase_CS"/>
</dbReference>
<evidence type="ECO:0000313" key="2">
    <source>
        <dbReference type="EMBL" id="EGG29497.1"/>
    </source>
</evidence>
<protein>
    <recommendedName>
        <fullName evidence="4">Resolvase/invertase-type recombinase catalytic domain-containing protein</fullName>
    </recommendedName>
</protein>
<dbReference type="AlphaFoldDB" id="F3L2C4"/>